<organism evidence="2 3">
    <name type="scientific">Micromonospora inyonensis</name>
    <dbReference type="NCBI Taxonomy" id="47866"/>
    <lineage>
        <taxon>Bacteria</taxon>
        <taxon>Bacillati</taxon>
        <taxon>Actinomycetota</taxon>
        <taxon>Actinomycetes</taxon>
        <taxon>Micromonosporales</taxon>
        <taxon>Micromonosporaceae</taxon>
        <taxon>Micromonospora</taxon>
    </lineage>
</organism>
<feature type="signal peptide" evidence="1">
    <location>
        <begin position="1"/>
        <end position="23"/>
    </location>
</feature>
<evidence type="ECO:0000313" key="3">
    <source>
        <dbReference type="Proteomes" id="UP000198906"/>
    </source>
</evidence>
<feature type="chain" id="PRO_5039310570" evidence="1">
    <location>
        <begin position="24"/>
        <end position="53"/>
    </location>
</feature>
<dbReference type="RefSeq" id="WP_176738137.1">
    <property type="nucleotide sequence ID" value="NZ_FMHU01000002.1"/>
</dbReference>
<gene>
    <name evidence="2" type="ORF">GA0074694_5622</name>
</gene>
<dbReference type="AlphaFoldDB" id="A0A1C6SL97"/>
<dbReference type="Proteomes" id="UP000198906">
    <property type="component" value="Unassembled WGS sequence"/>
</dbReference>
<proteinExistence type="predicted"/>
<sequence>MRFGLARAVAALVLAIGAAVAPAAPAAAHTTADPLTVYPPIRGSSTWGTSTLR</sequence>
<keyword evidence="1" id="KW-0732">Signal</keyword>
<protein>
    <submittedName>
        <fullName evidence="2">Uncharacterized protein</fullName>
    </submittedName>
</protein>
<reference evidence="3" key="1">
    <citation type="submission" date="2016-06" db="EMBL/GenBank/DDBJ databases">
        <authorList>
            <person name="Varghese N."/>
        </authorList>
    </citation>
    <scope>NUCLEOTIDE SEQUENCE [LARGE SCALE GENOMIC DNA]</scope>
    <source>
        <strain evidence="3">DSM 46123</strain>
    </source>
</reference>
<dbReference type="EMBL" id="FMHU01000002">
    <property type="protein sequence ID" value="SCL30192.1"/>
    <property type="molecule type" value="Genomic_DNA"/>
</dbReference>
<dbReference type="STRING" id="47866.GA0074694_5622"/>
<evidence type="ECO:0000313" key="2">
    <source>
        <dbReference type="EMBL" id="SCL30192.1"/>
    </source>
</evidence>
<accession>A0A1C6SL97</accession>
<name>A0A1C6SL97_9ACTN</name>
<evidence type="ECO:0000256" key="1">
    <source>
        <dbReference type="SAM" id="SignalP"/>
    </source>
</evidence>
<keyword evidence="3" id="KW-1185">Reference proteome</keyword>